<dbReference type="InterPro" id="IPR001810">
    <property type="entry name" value="F-box_dom"/>
</dbReference>
<dbReference type="Pfam" id="PF12937">
    <property type="entry name" value="F-box-like"/>
    <property type="match status" value="1"/>
</dbReference>
<dbReference type="SUPFAM" id="SSF81383">
    <property type="entry name" value="F-box domain"/>
    <property type="match status" value="1"/>
</dbReference>
<evidence type="ECO:0000259" key="1">
    <source>
        <dbReference type="PROSITE" id="PS50181"/>
    </source>
</evidence>
<protein>
    <submittedName>
        <fullName evidence="2">17278_t:CDS:1</fullName>
    </submittedName>
</protein>
<reference evidence="2" key="1">
    <citation type="submission" date="2021-06" db="EMBL/GenBank/DDBJ databases">
        <authorList>
            <person name="Kallberg Y."/>
            <person name="Tangrot J."/>
            <person name="Rosling A."/>
        </authorList>
    </citation>
    <scope>NUCLEOTIDE SEQUENCE</scope>
    <source>
        <strain evidence="2">MA453B</strain>
    </source>
</reference>
<dbReference type="EMBL" id="CAJVPY010024956">
    <property type="protein sequence ID" value="CAG8787543.1"/>
    <property type="molecule type" value="Genomic_DNA"/>
</dbReference>
<sequence>TLISFTFLPYSLMLEFTRLPFELLYSIFHELDVPDLLSFARVSRYYKILSADNGVWSQMALNHWENKEGMREVCEKNRRFWFKSHGVWKRVYGLVEKEAMRTSLDANDLVENTWHCAPIDNPRDTLVEFYQDGTYIHRHEPFNPSFSWSITGDGSIYLNQKPFRSYRCPNWNLIISNDCLVFKSSGAESFKRKLREFKLIDPEN</sequence>
<dbReference type="AlphaFoldDB" id="A0A9N9JL73"/>
<organism evidence="2 3">
    <name type="scientific">Dentiscutata erythropus</name>
    <dbReference type="NCBI Taxonomy" id="1348616"/>
    <lineage>
        <taxon>Eukaryota</taxon>
        <taxon>Fungi</taxon>
        <taxon>Fungi incertae sedis</taxon>
        <taxon>Mucoromycota</taxon>
        <taxon>Glomeromycotina</taxon>
        <taxon>Glomeromycetes</taxon>
        <taxon>Diversisporales</taxon>
        <taxon>Gigasporaceae</taxon>
        <taxon>Dentiscutata</taxon>
    </lineage>
</organism>
<name>A0A9N9JL73_9GLOM</name>
<evidence type="ECO:0000313" key="2">
    <source>
        <dbReference type="EMBL" id="CAG8787543.1"/>
    </source>
</evidence>
<dbReference type="InterPro" id="IPR036047">
    <property type="entry name" value="F-box-like_dom_sf"/>
</dbReference>
<dbReference type="PROSITE" id="PS50181">
    <property type="entry name" value="FBOX"/>
    <property type="match status" value="1"/>
</dbReference>
<dbReference type="Proteomes" id="UP000789405">
    <property type="component" value="Unassembled WGS sequence"/>
</dbReference>
<gene>
    <name evidence="2" type="ORF">DERYTH_LOCUS20727</name>
</gene>
<keyword evidence="3" id="KW-1185">Reference proteome</keyword>
<dbReference type="OrthoDB" id="10257471at2759"/>
<dbReference type="Gene3D" id="1.20.1280.50">
    <property type="match status" value="1"/>
</dbReference>
<feature type="non-terminal residue" evidence="2">
    <location>
        <position position="204"/>
    </location>
</feature>
<feature type="domain" description="F-box" evidence="1">
    <location>
        <begin position="13"/>
        <end position="59"/>
    </location>
</feature>
<proteinExistence type="predicted"/>
<accession>A0A9N9JL73</accession>
<evidence type="ECO:0000313" key="3">
    <source>
        <dbReference type="Proteomes" id="UP000789405"/>
    </source>
</evidence>
<comment type="caution">
    <text evidence="2">The sequence shown here is derived from an EMBL/GenBank/DDBJ whole genome shotgun (WGS) entry which is preliminary data.</text>
</comment>